<evidence type="ECO:0000256" key="2">
    <source>
        <dbReference type="PROSITE-ProRule" id="PRU00169"/>
    </source>
</evidence>
<dbReference type="AlphaFoldDB" id="A0A1H8GIX8"/>
<keyword evidence="1 2" id="KW-0597">Phosphoprotein</keyword>
<evidence type="ECO:0000313" key="4">
    <source>
        <dbReference type="EMBL" id="SEN43268.1"/>
    </source>
</evidence>
<dbReference type="STRING" id="1166340.SAMN05192583_2760"/>
<reference evidence="5" key="1">
    <citation type="submission" date="2016-10" db="EMBL/GenBank/DDBJ databases">
        <authorList>
            <person name="Varghese N."/>
            <person name="Submissions S."/>
        </authorList>
    </citation>
    <scope>NUCLEOTIDE SEQUENCE [LARGE SCALE GENOMIC DNA]</scope>
    <source>
        <strain evidence="5">S6-262</strain>
    </source>
</reference>
<accession>A0A1H8GIX8</accession>
<dbReference type="PANTHER" id="PTHR44591:SF23">
    <property type="entry name" value="CHEY SUBFAMILY"/>
    <property type="match status" value="1"/>
</dbReference>
<dbReference type="GO" id="GO:0000160">
    <property type="term" value="P:phosphorelay signal transduction system"/>
    <property type="evidence" value="ECO:0007669"/>
    <property type="project" value="InterPro"/>
</dbReference>
<dbReference type="InterPro" id="IPR001789">
    <property type="entry name" value="Sig_transdc_resp-reg_receiver"/>
</dbReference>
<name>A0A1H8GIX8_9SPHN</name>
<dbReference type="Gene3D" id="3.40.50.2300">
    <property type="match status" value="1"/>
</dbReference>
<feature type="modified residue" description="4-aspartylphosphate" evidence="2">
    <location>
        <position position="53"/>
    </location>
</feature>
<gene>
    <name evidence="4" type="ORF">SAMN05192583_2760</name>
</gene>
<organism evidence="4 5">
    <name type="scientific">Sphingomonas gellani</name>
    <dbReference type="NCBI Taxonomy" id="1166340"/>
    <lineage>
        <taxon>Bacteria</taxon>
        <taxon>Pseudomonadati</taxon>
        <taxon>Pseudomonadota</taxon>
        <taxon>Alphaproteobacteria</taxon>
        <taxon>Sphingomonadales</taxon>
        <taxon>Sphingomonadaceae</taxon>
        <taxon>Sphingomonas</taxon>
    </lineage>
</organism>
<protein>
    <submittedName>
        <fullName evidence="4">Putative two-component system response regulator/two-component system, cell cycle response regulator DivK</fullName>
    </submittedName>
</protein>
<dbReference type="PROSITE" id="PS50110">
    <property type="entry name" value="RESPONSE_REGULATORY"/>
    <property type="match status" value="1"/>
</dbReference>
<dbReference type="SUPFAM" id="SSF52172">
    <property type="entry name" value="CheY-like"/>
    <property type="match status" value="1"/>
</dbReference>
<sequence length="123" mass="12987">MAALALIVEDQPLHARLFVELLKGEGILSATALRGREGLAMAAATEPDLIIVDVLLPDIDGRDVIAHLRRHPQTAETPILAITASTERGVEDACLAAGASKFLCKPVKVKDFSLAVAALIGRI</sequence>
<dbReference type="Pfam" id="PF00072">
    <property type="entry name" value="Response_reg"/>
    <property type="match status" value="1"/>
</dbReference>
<keyword evidence="5" id="KW-1185">Reference proteome</keyword>
<dbReference type="Proteomes" id="UP000199206">
    <property type="component" value="Unassembled WGS sequence"/>
</dbReference>
<dbReference type="EMBL" id="FOCF01000007">
    <property type="protein sequence ID" value="SEN43268.1"/>
    <property type="molecule type" value="Genomic_DNA"/>
</dbReference>
<evidence type="ECO:0000259" key="3">
    <source>
        <dbReference type="PROSITE" id="PS50110"/>
    </source>
</evidence>
<dbReference type="InterPro" id="IPR050595">
    <property type="entry name" value="Bact_response_regulator"/>
</dbReference>
<dbReference type="OrthoDB" id="9784719at2"/>
<dbReference type="InterPro" id="IPR011006">
    <property type="entry name" value="CheY-like_superfamily"/>
</dbReference>
<evidence type="ECO:0000256" key="1">
    <source>
        <dbReference type="ARBA" id="ARBA00022553"/>
    </source>
</evidence>
<dbReference type="RefSeq" id="WP_093666297.1">
    <property type="nucleotide sequence ID" value="NZ_FOCF01000007.1"/>
</dbReference>
<feature type="domain" description="Response regulatory" evidence="3">
    <location>
        <begin position="4"/>
        <end position="120"/>
    </location>
</feature>
<proteinExistence type="predicted"/>
<dbReference type="SMART" id="SM00448">
    <property type="entry name" value="REC"/>
    <property type="match status" value="1"/>
</dbReference>
<dbReference type="PANTHER" id="PTHR44591">
    <property type="entry name" value="STRESS RESPONSE REGULATOR PROTEIN 1"/>
    <property type="match status" value="1"/>
</dbReference>
<evidence type="ECO:0000313" key="5">
    <source>
        <dbReference type="Proteomes" id="UP000199206"/>
    </source>
</evidence>